<evidence type="ECO:0000256" key="6">
    <source>
        <dbReference type="RuleBase" id="RU364082"/>
    </source>
</evidence>
<dbReference type="InterPro" id="IPR005913">
    <property type="entry name" value="dTDP_dehydrorham_reduct"/>
</dbReference>
<dbReference type="CDD" id="cd05254">
    <property type="entry name" value="dTDP_HR_like_SDR_e"/>
    <property type="match status" value="1"/>
</dbReference>
<gene>
    <name evidence="8" type="ORF">QRD43_13320</name>
</gene>
<protein>
    <recommendedName>
        <fullName evidence="4 6">dTDP-4-dehydrorhamnose reductase</fullName>
        <ecNumber evidence="3 6">1.1.1.133</ecNumber>
    </recommendedName>
</protein>
<evidence type="ECO:0000313" key="9">
    <source>
        <dbReference type="Proteomes" id="UP001238603"/>
    </source>
</evidence>
<evidence type="ECO:0000256" key="5">
    <source>
        <dbReference type="ARBA" id="ARBA00048200"/>
    </source>
</evidence>
<comment type="pathway">
    <text evidence="1 6">Carbohydrate biosynthesis; dTDP-L-rhamnose biosynthesis.</text>
</comment>
<dbReference type="EC" id="1.1.1.133" evidence="3 6"/>
<dbReference type="Proteomes" id="UP001238603">
    <property type="component" value="Unassembled WGS sequence"/>
</dbReference>
<dbReference type="Pfam" id="PF04321">
    <property type="entry name" value="RmlD_sub_bind"/>
    <property type="match status" value="1"/>
</dbReference>
<feature type="domain" description="RmlD-like substrate binding" evidence="7">
    <location>
        <begin position="11"/>
        <end position="246"/>
    </location>
</feature>
<comment type="cofactor">
    <cofactor evidence="6">
        <name>Mg(2+)</name>
        <dbReference type="ChEBI" id="CHEBI:18420"/>
    </cofactor>
    <text evidence="6">Binds 1 Mg(2+) ion per monomer.</text>
</comment>
<evidence type="ECO:0000313" key="8">
    <source>
        <dbReference type="EMBL" id="MDL5032889.1"/>
    </source>
</evidence>
<comment type="caution">
    <text evidence="8">The sequence shown here is derived from an EMBL/GenBank/DDBJ whole genome shotgun (WGS) entry which is preliminary data.</text>
</comment>
<evidence type="ECO:0000256" key="4">
    <source>
        <dbReference type="ARBA" id="ARBA00017099"/>
    </source>
</evidence>
<dbReference type="SUPFAM" id="SSF51735">
    <property type="entry name" value="NAD(P)-binding Rossmann-fold domains"/>
    <property type="match status" value="1"/>
</dbReference>
<proteinExistence type="inferred from homology"/>
<comment type="function">
    <text evidence="6">Catalyzes the reduction of dTDP-6-deoxy-L-lyxo-4-hexulose to yield dTDP-L-rhamnose.</text>
</comment>
<dbReference type="Gene3D" id="3.40.50.720">
    <property type="entry name" value="NAD(P)-binding Rossmann-like Domain"/>
    <property type="match status" value="1"/>
</dbReference>
<dbReference type="PANTHER" id="PTHR10491">
    <property type="entry name" value="DTDP-4-DEHYDRORHAMNOSE REDUCTASE"/>
    <property type="match status" value="1"/>
</dbReference>
<dbReference type="InterPro" id="IPR029903">
    <property type="entry name" value="RmlD-like-bd"/>
</dbReference>
<comment type="similarity">
    <text evidence="2 6">Belongs to the dTDP-4-dehydrorhamnose reductase family.</text>
</comment>
<keyword evidence="9" id="KW-1185">Reference proteome</keyword>
<name>A0ABT7LKC7_9BURK</name>
<dbReference type="EMBL" id="JASVDS010000003">
    <property type="protein sequence ID" value="MDL5032889.1"/>
    <property type="molecule type" value="Genomic_DNA"/>
</dbReference>
<dbReference type="InterPro" id="IPR036291">
    <property type="entry name" value="NAD(P)-bd_dom_sf"/>
</dbReference>
<evidence type="ECO:0000256" key="3">
    <source>
        <dbReference type="ARBA" id="ARBA00012929"/>
    </source>
</evidence>
<organism evidence="8 9">
    <name type="scientific">Roseateles subflavus</name>
    <dbReference type="NCBI Taxonomy" id="3053353"/>
    <lineage>
        <taxon>Bacteria</taxon>
        <taxon>Pseudomonadati</taxon>
        <taxon>Pseudomonadota</taxon>
        <taxon>Betaproteobacteria</taxon>
        <taxon>Burkholderiales</taxon>
        <taxon>Sphaerotilaceae</taxon>
        <taxon>Roseateles</taxon>
    </lineage>
</organism>
<evidence type="ECO:0000256" key="1">
    <source>
        <dbReference type="ARBA" id="ARBA00004781"/>
    </source>
</evidence>
<dbReference type="PANTHER" id="PTHR10491:SF4">
    <property type="entry name" value="METHIONINE ADENOSYLTRANSFERASE 2 SUBUNIT BETA"/>
    <property type="match status" value="1"/>
</dbReference>
<keyword evidence="6" id="KW-0560">Oxidoreductase</keyword>
<sequence length="294" mass="31874">MTLQDTAGRCRVLVLGASGMLGNAVLRWFAQDPAYEVIGSVRGAAAAQRLQALAPAATLRVGVDVENLDALTRLFAETRPQVVINCVGVIKQLAEADDPLTAIPLNALLPHRLARLAQVAGARLVHVSTDCVFDGRRGGYKESDAPDATDLYGRSKLLGEVDYPNAVTLRTSIIGTELNSHHGLVGWFLAQSGAVRGFTRAVFSGLPTVELARVIQAFVLPRPELHGTYHVSAAPIDKHALLSLVAEVYGRDTRIDPDDRLVIDRSLDSTRFRELTGYAPPDWPELVRRMHAFA</sequence>
<dbReference type="RefSeq" id="WP_285982958.1">
    <property type="nucleotide sequence ID" value="NZ_JASVDS010000003.1"/>
</dbReference>
<keyword evidence="6" id="KW-0521">NADP</keyword>
<evidence type="ECO:0000259" key="7">
    <source>
        <dbReference type="Pfam" id="PF04321"/>
    </source>
</evidence>
<evidence type="ECO:0000256" key="2">
    <source>
        <dbReference type="ARBA" id="ARBA00010944"/>
    </source>
</evidence>
<comment type="catalytic activity">
    <reaction evidence="5 6">
        <text>dTDP-beta-L-rhamnose + NADP(+) = dTDP-4-dehydro-beta-L-rhamnose + NADPH + H(+)</text>
        <dbReference type="Rhea" id="RHEA:21796"/>
        <dbReference type="ChEBI" id="CHEBI:15378"/>
        <dbReference type="ChEBI" id="CHEBI:57510"/>
        <dbReference type="ChEBI" id="CHEBI:57783"/>
        <dbReference type="ChEBI" id="CHEBI:58349"/>
        <dbReference type="ChEBI" id="CHEBI:62830"/>
        <dbReference type="EC" id="1.1.1.133"/>
    </reaction>
</comment>
<reference evidence="8 9" key="1">
    <citation type="submission" date="2023-06" db="EMBL/GenBank/DDBJ databases">
        <title>Pelomonas sp. APW6 16S ribosomal RNA gene genome sequencing and assembly.</title>
        <authorList>
            <person name="Woo H."/>
        </authorList>
    </citation>
    <scope>NUCLEOTIDE SEQUENCE [LARGE SCALE GENOMIC DNA]</scope>
    <source>
        <strain evidence="8 9">APW6</strain>
    </source>
</reference>
<accession>A0ABT7LKC7</accession>